<name>E9HE60_DAPPU</name>
<gene>
    <name evidence="1" type="ORF">DAPPUDRAFT_257767</name>
</gene>
<sequence length="121" mass="13762">MEVDDRTRLECSLPGRLNGRGWVEKATLRYRLTTGLEEIRPPSREAFVAIFFFPVECRLVDYQPSAPQRMSEQVVCRRSVKPSRGRKFSSLPCDHVGVPKLIKGTNVYSVGTPTKELHEKA</sequence>
<organism evidence="1 2">
    <name type="scientific">Daphnia pulex</name>
    <name type="common">Water flea</name>
    <dbReference type="NCBI Taxonomy" id="6669"/>
    <lineage>
        <taxon>Eukaryota</taxon>
        <taxon>Metazoa</taxon>
        <taxon>Ecdysozoa</taxon>
        <taxon>Arthropoda</taxon>
        <taxon>Crustacea</taxon>
        <taxon>Branchiopoda</taxon>
        <taxon>Diplostraca</taxon>
        <taxon>Cladocera</taxon>
        <taxon>Anomopoda</taxon>
        <taxon>Daphniidae</taxon>
        <taxon>Daphnia</taxon>
    </lineage>
</organism>
<dbReference type="KEGG" id="dpx:DAPPUDRAFT_257767"/>
<dbReference type="HOGENOM" id="CLU_2040373_0_0_1"/>
<protein>
    <submittedName>
        <fullName evidence="1">Uncharacterized protein</fullName>
    </submittedName>
</protein>
<proteinExistence type="predicted"/>
<dbReference type="AlphaFoldDB" id="E9HE60"/>
<accession>E9HE60</accession>
<dbReference type="InParanoid" id="E9HE60"/>
<evidence type="ECO:0000313" key="1">
    <source>
        <dbReference type="EMBL" id="EFX69985.1"/>
    </source>
</evidence>
<evidence type="ECO:0000313" key="2">
    <source>
        <dbReference type="Proteomes" id="UP000000305"/>
    </source>
</evidence>
<reference evidence="1 2" key="1">
    <citation type="journal article" date="2011" name="Science">
        <title>The ecoresponsive genome of Daphnia pulex.</title>
        <authorList>
            <person name="Colbourne J.K."/>
            <person name="Pfrender M.E."/>
            <person name="Gilbert D."/>
            <person name="Thomas W.K."/>
            <person name="Tucker A."/>
            <person name="Oakley T.H."/>
            <person name="Tokishita S."/>
            <person name="Aerts A."/>
            <person name="Arnold G.J."/>
            <person name="Basu M.K."/>
            <person name="Bauer D.J."/>
            <person name="Caceres C.E."/>
            <person name="Carmel L."/>
            <person name="Casola C."/>
            <person name="Choi J.H."/>
            <person name="Detter J.C."/>
            <person name="Dong Q."/>
            <person name="Dusheyko S."/>
            <person name="Eads B.D."/>
            <person name="Frohlich T."/>
            <person name="Geiler-Samerotte K.A."/>
            <person name="Gerlach D."/>
            <person name="Hatcher P."/>
            <person name="Jogdeo S."/>
            <person name="Krijgsveld J."/>
            <person name="Kriventseva E.V."/>
            <person name="Kultz D."/>
            <person name="Laforsch C."/>
            <person name="Lindquist E."/>
            <person name="Lopez J."/>
            <person name="Manak J.R."/>
            <person name="Muller J."/>
            <person name="Pangilinan J."/>
            <person name="Patwardhan R.P."/>
            <person name="Pitluck S."/>
            <person name="Pritham E.J."/>
            <person name="Rechtsteiner A."/>
            <person name="Rho M."/>
            <person name="Rogozin I.B."/>
            <person name="Sakarya O."/>
            <person name="Salamov A."/>
            <person name="Schaack S."/>
            <person name="Shapiro H."/>
            <person name="Shiga Y."/>
            <person name="Skalitzky C."/>
            <person name="Smith Z."/>
            <person name="Souvorov A."/>
            <person name="Sung W."/>
            <person name="Tang Z."/>
            <person name="Tsuchiya D."/>
            <person name="Tu H."/>
            <person name="Vos H."/>
            <person name="Wang M."/>
            <person name="Wolf Y.I."/>
            <person name="Yamagata H."/>
            <person name="Yamada T."/>
            <person name="Ye Y."/>
            <person name="Shaw J.R."/>
            <person name="Andrews J."/>
            <person name="Crease T.J."/>
            <person name="Tang H."/>
            <person name="Lucas S.M."/>
            <person name="Robertson H.M."/>
            <person name="Bork P."/>
            <person name="Koonin E.V."/>
            <person name="Zdobnov E.M."/>
            <person name="Grigoriev I.V."/>
            <person name="Lynch M."/>
            <person name="Boore J.L."/>
        </authorList>
    </citation>
    <scope>NUCLEOTIDE SEQUENCE [LARGE SCALE GENOMIC DNA]</scope>
</reference>
<keyword evidence="2" id="KW-1185">Reference proteome</keyword>
<dbReference type="Proteomes" id="UP000000305">
    <property type="component" value="Unassembled WGS sequence"/>
</dbReference>
<dbReference type="EMBL" id="GL732627">
    <property type="protein sequence ID" value="EFX69985.1"/>
    <property type="molecule type" value="Genomic_DNA"/>
</dbReference>